<dbReference type="Pfam" id="PF00588">
    <property type="entry name" value="SpoU_methylase"/>
    <property type="match status" value="1"/>
</dbReference>
<evidence type="ECO:0000313" key="8">
    <source>
        <dbReference type="Proteomes" id="UP000515733"/>
    </source>
</evidence>
<comment type="catalytic activity">
    <reaction evidence="5">
        <text>cytidine(32) in tRNA + S-adenosyl-L-methionine = 2'-O-methylcytidine(32) in tRNA + S-adenosyl-L-homocysteine + H(+)</text>
        <dbReference type="Rhea" id="RHEA:42932"/>
        <dbReference type="Rhea" id="RHEA-COMP:10288"/>
        <dbReference type="Rhea" id="RHEA-COMP:10289"/>
        <dbReference type="ChEBI" id="CHEBI:15378"/>
        <dbReference type="ChEBI" id="CHEBI:57856"/>
        <dbReference type="ChEBI" id="CHEBI:59789"/>
        <dbReference type="ChEBI" id="CHEBI:74495"/>
        <dbReference type="ChEBI" id="CHEBI:82748"/>
        <dbReference type="EC" id="2.1.1.200"/>
    </reaction>
</comment>
<comment type="catalytic activity">
    <reaction evidence="5">
        <text>uridine(32) in tRNA + S-adenosyl-L-methionine = 2'-O-methyluridine(32) in tRNA + S-adenosyl-L-homocysteine + H(+)</text>
        <dbReference type="Rhea" id="RHEA:42936"/>
        <dbReference type="Rhea" id="RHEA-COMP:10107"/>
        <dbReference type="Rhea" id="RHEA-COMP:10290"/>
        <dbReference type="ChEBI" id="CHEBI:15378"/>
        <dbReference type="ChEBI" id="CHEBI:57856"/>
        <dbReference type="ChEBI" id="CHEBI:59789"/>
        <dbReference type="ChEBI" id="CHEBI:65315"/>
        <dbReference type="ChEBI" id="CHEBI:74478"/>
        <dbReference type="EC" id="2.1.1.200"/>
    </reaction>
</comment>
<dbReference type="InterPro" id="IPR029026">
    <property type="entry name" value="tRNA_m1G_MTases_N"/>
</dbReference>
<dbReference type="Gene3D" id="3.40.1280.10">
    <property type="match status" value="1"/>
</dbReference>
<dbReference type="EC" id="2.1.1.200" evidence="5"/>
<protein>
    <recommendedName>
        <fullName evidence="5">tRNA (cytidine/uridine-2'-O-)-methyltransferase TrmJ</fullName>
        <ecNumber evidence="5">2.1.1.200</ecNumber>
    </recommendedName>
    <alternativeName>
        <fullName evidence="5">tRNA (cytidine(32)/uridine(32)-2'-O)-methyltransferase</fullName>
    </alternativeName>
    <alternativeName>
        <fullName evidence="5">tRNA Cm32/Um32 methyltransferase</fullName>
    </alternativeName>
</protein>
<name>A0A6S6Y016_9PROT</name>
<proteinExistence type="inferred from homology"/>
<keyword evidence="3 7" id="KW-0808">Transferase</keyword>
<keyword evidence="5" id="KW-0963">Cytoplasm</keyword>
<dbReference type="AlphaFoldDB" id="A0A6S6Y016"/>
<dbReference type="PIRSF" id="PIRSF004808">
    <property type="entry name" value="LasT"/>
    <property type="match status" value="1"/>
</dbReference>
<keyword evidence="4 5" id="KW-0949">S-adenosyl-L-methionine</keyword>
<dbReference type="SUPFAM" id="SSF75217">
    <property type="entry name" value="alpha/beta knot"/>
    <property type="match status" value="1"/>
</dbReference>
<dbReference type="GO" id="GO:0003723">
    <property type="term" value="F:RNA binding"/>
    <property type="evidence" value="ECO:0007669"/>
    <property type="project" value="InterPro"/>
</dbReference>
<evidence type="ECO:0000313" key="7">
    <source>
        <dbReference type="EMBL" id="CAB1368512.1"/>
    </source>
</evidence>
<dbReference type="KEGG" id="doe:DENOEST_1347"/>
<evidence type="ECO:0000256" key="2">
    <source>
        <dbReference type="ARBA" id="ARBA00022603"/>
    </source>
</evidence>
<feature type="domain" description="tRNA/rRNA methyltransferase SpoU type" evidence="6">
    <location>
        <begin position="10"/>
        <end position="159"/>
    </location>
</feature>
<comment type="subcellular location">
    <subcellularLocation>
        <location evidence="5">Cytoplasm</location>
    </subcellularLocation>
</comment>
<dbReference type="CDD" id="cd18093">
    <property type="entry name" value="SpoU-like_TrmJ"/>
    <property type="match status" value="1"/>
</dbReference>
<comment type="subunit">
    <text evidence="5">Homodimer.</text>
</comment>
<dbReference type="Gene3D" id="1.10.8.590">
    <property type="match status" value="1"/>
</dbReference>
<dbReference type="OrthoDB" id="9806346at2"/>
<accession>A0A6S6Y016</accession>
<dbReference type="GO" id="GO:0002128">
    <property type="term" value="P:tRNA nucleoside ribose methylation"/>
    <property type="evidence" value="ECO:0007669"/>
    <property type="project" value="TreeGrafter"/>
</dbReference>
<dbReference type="InterPro" id="IPR004384">
    <property type="entry name" value="RNA_MeTrfase_TrmJ/LasT"/>
</dbReference>
<evidence type="ECO:0000256" key="3">
    <source>
        <dbReference type="ARBA" id="ARBA00022679"/>
    </source>
</evidence>
<evidence type="ECO:0000256" key="5">
    <source>
        <dbReference type="RuleBase" id="RU362024"/>
    </source>
</evidence>
<dbReference type="RefSeq" id="WP_145769624.1">
    <property type="nucleotide sequence ID" value="NZ_LR778301.1"/>
</dbReference>
<dbReference type="InterPro" id="IPR001537">
    <property type="entry name" value="SpoU_MeTrfase"/>
</dbReference>
<comment type="similarity">
    <text evidence="1">Belongs to the class IV-like SAM-binding methyltransferase superfamily. RNA methyltransferase TrmH family.</text>
</comment>
<dbReference type="PANTHER" id="PTHR42786">
    <property type="entry name" value="TRNA/RRNA METHYLTRANSFERASE"/>
    <property type="match status" value="1"/>
</dbReference>
<dbReference type="EMBL" id="LR778301">
    <property type="protein sequence ID" value="CAB1368512.1"/>
    <property type="molecule type" value="Genomic_DNA"/>
</dbReference>
<sequence length="244" mass="26427">MSDASLLDRIRIVLARPSHPGNIGATARAMKTMGLSRLVLVQPKVFPDPQAEAMASGAIDVLNQARVCDSMAEALEGTWFATAITGRRRELGVEPCWAREAAAELAASAVTGEVALVFGNETSGLSNEEVAFCQRWAVIPANPEYRSLNLSQAVQVLCYELRLALVAPGSPPPVLGAGEPARHEEVEMLLDHLERAALSCGFLDPASPKRFMPRMRRLLARKGLEKEEVNILRGFLAALMDKGR</sequence>
<dbReference type="GO" id="GO:0160206">
    <property type="term" value="F:tRNA (cytidine(32)/uridine(32)-2'-O)-methyltransferase activity"/>
    <property type="evidence" value="ECO:0007669"/>
    <property type="project" value="UniProtKB-EC"/>
</dbReference>
<keyword evidence="8" id="KW-1185">Reference proteome</keyword>
<evidence type="ECO:0000256" key="1">
    <source>
        <dbReference type="ARBA" id="ARBA00007228"/>
    </source>
</evidence>
<dbReference type="Proteomes" id="UP000515733">
    <property type="component" value="Chromosome"/>
</dbReference>
<organism evidence="7 8">
    <name type="scientific">Denitratisoma oestradiolicum</name>
    <dbReference type="NCBI Taxonomy" id="311182"/>
    <lineage>
        <taxon>Bacteria</taxon>
        <taxon>Pseudomonadati</taxon>
        <taxon>Pseudomonadota</taxon>
        <taxon>Betaproteobacteria</taxon>
        <taxon>Nitrosomonadales</taxon>
        <taxon>Sterolibacteriaceae</taxon>
        <taxon>Denitratisoma</taxon>
    </lineage>
</organism>
<dbReference type="PANTHER" id="PTHR42786:SF2">
    <property type="entry name" value="TRNA (CYTIDINE_URIDINE-2'-O-)-METHYLTRANSFERASE TRMJ"/>
    <property type="match status" value="1"/>
</dbReference>
<dbReference type="GO" id="GO:0005829">
    <property type="term" value="C:cytosol"/>
    <property type="evidence" value="ECO:0007669"/>
    <property type="project" value="TreeGrafter"/>
</dbReference>
<keyword evidence="5" id="KW-0819">tRNA processing</keyword>
<comment type="function">
    <text evidence="5">Catalyzes the formation of 2'O-methylated cytidine (Cm32) or 2'O-methylated uridine (Um32) at position 32 in tRNA.</text>
</comment>
<dbReference type="NCBIfam" id="TIGR00050">
    <property type="entry name" value="rRNA_methyl_1"/>
    <property type="match status" value="1"/>
</dbReference>
<dbReference type="InterPro" id="IPR029028">
    <property type="entry name" value="Alpha/beta_knot_MTases"/>
</dbReference>
<evidence type="ECO:0000259" key="6">
    <source>
        <dbReference type="Pfam" id="PF00588"/>
    </source>
</evidence>
<evidence type="ECO:0000256" key="4">
    <source>
        <dbReference type="ARBA" id="ARBA00022691"/>
    </source>
</evidence>
<reference evidence="7 8" key="1">
    <citation type="submission" date="2020-03" db="EMBL/GenBank/DDBJ databases">
        <authorList>
            <consortium name="Genoscope - CEA"/>
            <person name="William W."/>
        </authorList>
    </citation>
    <scope>NUCLEOTIDE SEQUENCE [LARGE SCALE GENOMIC DNA]</scope>
    <source>
        <strain evidence="8">DSM 16959</strain>
    </source>
</reference>
<gene>
    <name evidence="7" type="primary">yfhQ</name>
    <name evidence="5" type="synonym">trmJ</name>
    <name evidence="7" type="ORF">DENOEST_1347</name>
</gene>
<keyword evidence="2 5" id="KW-0489">Methyltransferase</keyword>